<name>A0A401LNP9_9BACE</name>
<feature type="domain" description="GH3 middle" evidence="1">
    <location>
        <begin position="295"/>
        <end position="356"/>
    </location>
</feature>
<dbReference type="InterPro" id="IPR055377">
    <property type="entry name" value="GH3_M"/>
</dbReference>
<dbReference type="GO" id="GO:0005737">
    <property type="term" value="C:cytoplasm"/>
    <property type="evidence" value="ECO:0007669"/>
    <property type="project" value="TreeGrafter"/>
</dbReference>
<dbReference type="GO" id="GO:0016881">
    <property type="term" value="F:acid-amino acid ligase activity"/>
    <property type="evidence" value="ECO:0007669"/>
    <property type="project" value="TreeGrafter"/>
</dbReference>
<protein>
    <recommendedName>
        <fullName evidence="5">Auxin-regulated protein</fullName>
    </recommendedName>
</protein>
<evidence type="ECO:0000313" key="3">
    <source>
        <dbReference type="EMBL" id="GCB33158.1"/>
    </source>
</evidence>
<evidence type="ECO:0000313" key="4">
    <source>
        <dbReference type="Proteomes" id="UP000288079"/>
    </source>
</evidence>
<dbReference type="PANTHER" id="PTHR31901">
    <property type="entry name" value="GH3 DOMAIN-CONTAINING PROTEIN"/>
    <property type="match status" value="1"/>
</dbReference>
<proteinExistence type="predicted"/>
<keyword evidence="4" id="KW-1185">Reference proteome</keyword>
<dbReference type="OrthoDB" id="5678283at2"/>
<sequence>MNITKIISKIFDSRLKQIDLYATQASDIQHRVLNRLITQAAQTEWGKKYDYSSIRNYEDFRKRIPIQTYEEIKPYVERLRAGEQNLLWPSEIRWFAKSSGTTNDKSKFLPVSQEALEDIHYRGGKDAAALYFRINPNSQFFSGKGLILGGSHSTNLSSNHSLVGDLSAILIQNVNPLINFIRVPSKKIALMSEWETKIEAIANSTIPVNVTNLSGVPSWMLVLIKRILEKTGKQTLEEVWPNLEVFFHGGVSFTPYREQYKQVIHSPKMHYVETYNASEGYFGTQNDLSDPAMLLMIDYGIFYEFIPLEDVDKENPRIYCLEEVELNRNYALVISTSCGLWRYMIGDTVKFTSKNPYKFIITGRTKHFINAFGEELIVDNAEKGLAKACAATGAQVSEYSAAPVFMDENAKCRHQWLIEFAKMPDSVEKFAAVLDTTLKEVNSDYEAKRWKDIALQPLEVITARPGLFHDWLAQKGKLGGQHKVPRLSNTREYIEQMLLLNNE</sequence>
<organism evidence="3 4">
    <name type="scientific">Bacteroides faecalis</name>
    <dbReference type="NCBI Taxonomy" id="2447885"/>
    <lineage>
        <taxon>Bacteria</taxon>
        <taxon>Pseudomonadati</taxon>
        <taxon>Bacteroidota</taxon>
        <taxon>Bacteroidia</taxon>
        <taxon>Bacteroidales</taxon>
        <taxon>Bacteroidaceae</taxon>
        <taxon>Bacteroides</taxon>
    </lineage>
</organism>
<dbReference type="EMBL" id="BHWB01000001">
    <property type="protein sequence ID" value="GCB33158.1"/>
    <property type="molecule type" value="Genomic_DNA"/>
</dbReference>
<evidence type="ECO:0000259" key="2">
    <source>
        <dbReference type="Pfam" id="PF23572"/>
    </source>
</evidence>
<evidence type="ECO:0000259" key="1">
    <source>
        <dbReference type="Pfam" id="PF23571"/>
    </source>
</evidence>
<comment type="caution">
    <text evidence="3">The sequence shown here is derived from an EMBL/GenBank/DDBJ whole genome shotgun (WGS) entry which is preliminary data.</text>
</comment>
<feature type="domain" description="GH3 C-terminal" evidence="2">
    <location>
        <begin position="380"/>
        <end position="492"/>
    </location>
</feature>
<evidence type="ECO:0008006" key="5">
    <source>
        <dbReference type="Google" id="ProtNLM"/>
    </source>
</evidence>
<dbReference type="PANTHER" id="PTHR31901:SF9">
    <property type="entry name" value="GH3 DOMAIN-CONTAINING PROTEIN"/>
    <property type="match status" value="1"/>
</dbReference>
<dbReference type="InterPro" id="IPR055378">
    <property type="entry name" value="GH3_C"/>
</dbReference>
<dbReference type="Proteomes" id="UP000288079">
    <property type="component" value="Unassembled WGS sequence"/>
</dbReference>
<dbReference type="Pfam" id="PF23571">
    <property type="entry name" value="GH3_M"/>
    <property type="match status" value="1"/>
</dbReference>
<dbReference type="RefSeq" id="WP_125039573.1">
    <property type="nucleotide sequence ID" value="NZ_BHWB01000001.1"/>
</dbReference>
<accession>A0A401LNP9</accession>
<dbReference type="Pfam" id="PF23572">
    <property type="entry name" value="GH3_C"/>
    <property type="match status" value="1"/>
</dbReference>
<dbReference type="InterPro" id="IPR004993">
    <property type="entry name" value="GH3"/>
</dbReference>
<gene>
    <name evidence="3" type="ORF">KGMB02408_01030</name>
</gene>
<dbReference type="Pfam" id="PF03321">
    <property type="entry name" value="GH3"/>
    <property type="match status" value="1"/>
</dbReference>
<reference evidence="3 4" key="1">
    <citation type="submission" date="2018-10" db="EMBL/GenBank/DDBJ databases">
        <title>Draft Genome Sequence of Bacteroides sp. KCTC 15687.</title>
        <authorList>
            <person name="Yu S.Y."/>
            <person name="Kim J.S."/>
            <person name="Oh B.S."/>
            <person name="Park S.H."/>
            <person name="Kang S.W."/>
            <person name="Park J.E."/>
            <person name="Choi S.H."/>
            <person name="Han K.I."/>
            <person name="Lee K.C."/>
            <person name="Eom M.K."/>
            <person name="Suh M.K."/>
            <person name="Lee D.H."/>
            <person name="Yoon H."/>
            <person name="Kim B."/>
            <person name="Yang S.J."/>
            <person name="Lee J.S."/>
            <person name="Lee J.H."/>
        </authorList>
    </citation>
    <scope>NUCLEOTIDE SEQUENCE [LARGE SCALE GENOMIC DNA]</scope>
    <source>
        <strain evidence="3 4">KCTC 15687</strain>
    </source>
</reference>
<dbReference type="AlphaFoldDB" id="A0A401LNP9"/>